<name>A0A239FWJ8_9ACTN</name>
<evidence type="ECO:0000313" key="2">
    <source>
        <dbReference type="EMBL" id="SNS61140.1"/>
    </source>
</evidence>
<accession>A0A239FWJ8</accession>
<organism evidence="2 3">
    <name type="scientific">Asanoa hainanensis</name>
    <dbReference type="NCBI Taxonomy" id="560556"/>
    <lineage>
        <taxon>Bacteria</taxon>
        <taxon>Bacillati</taxon>
        <taxon>Actinomycetota</taxon>
        <taxon>Actinomycetes</taxon>
        <taxon>Micromonosporales</taxon>
        <taxon>Micromonosporaceae</taxon>
        <taxon>Asanoa</taxon>
    </lineage>
</organism>
<feature type="region of interest" description="Disordered" evidence="1">
    <location>
        <begin position="1"/>
        <end position="53"/>
    </location>
</feature>
<proteinExistence type="predicted"/>
<protein>
    <submittedName>
        <fullName evidence="2">Uncharacterized protein</fullName>
    </submittedName>
</protein>
<keyword evidence="3" id="KW-1185">Reference proteome</keyword>
<sequence length="135" mass="14770">MNGAYEIAEEHPGLIAQPSVQPAQTPAKPPAKRARSAAKPKAAPVPPPTPEEIKRAARLARQAEALRERRERVERAVAAVDEYLSAARAMLVLDAKDGETWYRYAVAKTDLAYRLPFADSEVTQYFAALPNSASE</sequence>
<evidence type="ECO:0000256" key="1">
    <source>
        <dbReference type="SAM" id="MobiDB-lite"/>
    </source>
</evidence>
<dbReference type="Proteomes" id="UP000198362">
    <property type="component" value="Unassembled WGS sequence"/>
</dbReference>
<reference evidence="2 3" key="1">
    <citation type="submission" date="2017-06" db="EMBL/GenBank/DDBJ databases">
        <authorList>
            <person name="Kim H.J."/>
            <person name="Triplett B.A."/>
        </authorList>
    </citation>
    <scope>NUCLEOTIDE SEQUENCE [LARGE SCALE GENOMIC DNA]</scope>
    <source>
        <strain evidence="2 3">CGMCC 4.5593</strain>
    </source>
</reference>
<dbReference type="RefSeq" id="WP_089243468.1">
    <property type="nucleotide sequence ID" value="NZ_FZPH01000001.1"/>
</dbReference>
<dbReference type="EMBL" id="FZPH01000001">
    <property type="protein sequence ID" value="SNS61140.1"/>
    <property type="molecule type" value="Genomic_DNA"/>
</dbReference>
<gene>
    <name evidence="2" type="ORF">SAMN05421812_101106</name>
</gene>
<dbReference type="AlphaFoldDB" id="A0A239FWJ8"/>
<evidence type="ECO:0000313" key="3">
    <source>
        <dbReference type="Proteomes" id="UP000198362"/>
    </source>
</evidence>